<reference evidence="2" key="1">
    <citation type="submission" date="2019-02" db="EMBL/GenBank/DDBJ databases">
        <authorList>
            <person name="Gruber-Vodicka R. H."/>
            <person name="Seah K. B. B."/>
        </authorList>
    </citation>
    <scope>NUCLEOTIDE SEQUENCE</scope>
    <source>
        <strain evidence="2">BECK_DK47</strain>
    </source>
</reference>
<protein>
    <submittedName>
        <fullName evidence="2">Uncharacterized protein</fullName>
    </submittedName>
</protein>
<feature type="region of interest" description="Disordered" evidence="1">
    <location>
        <begin position="58"/>
        <end position="90"/>
    </location>
</feature>
<organism evidence="2">
    <name type="scientific">Candidatus Kentrum sp. DK</name>
    <dbReference type="NCBI Taxonomy" id="2126562"/>
    <lineage>
        <taxon>Bacteria</taxon>
        <taxon>Pseudomonadati</taxon>
        <taxon>Pseudomonadota</taxon>
        <taxon>Gammaproteobacteria</taxon>
        <taxon>Candidatus Kentrum</taxon>
    </lineage>
</organism>
<proteinExistence type="predicted"/>
<dbReference type="AlphaFoldDB" id="A0A450T3J7"/>
<accession>A0A450T3J7</accession>
<evidence type="ECO:0000256" key="1">
    <source>
        <dbReference type="SAM" id="MobiDB-lite"/>
    </source>
</evidence>
<name>A0A450T3J7_9GAMM</name>
<dbReference type="EMBL" id="CAADEX010000099">
    <property type="protein sequence ID" value="VFJ61154.1"/>
    <property type="molecule type" value="Genomic_DNA"/>
</dbReference>
<gene>
    <name evidence="2" type="ORF">BECKDK2373B_GA0170837_10995</name>
</gene>
<sequence>METVMPLRKATQEIVAESIKGYFEPLVGAYRFVLGISSEKQSIKTYVLCLLCTLHSRFHPPCKTDKDASRRASDYQGNIHKDPAPRDGGK</sequence>
<evidence type="ECO:0000313" key="2">
    <source>
        <dbReference type="EMBL" id="VFJ61154.1"/>
    </source>
</evidence>
<feature type="compositionally biased region" description="Basic and acidic residues" evidence="1">
    <location>
        <begin position="62"/>
        <end position="90"/>
    </location>
</feature>